<dbReference type="Proteomes" id="UP000236151">
    <property type="component" value="Unassembled WGS sequence"/>
</dbReference>
<gene>
    <name evidence="2" type="ORF">CDQ84_16295</name>
</gene>
<dbReference type="CDD" id="cd04882">
    <property type="entry name" value="ACT_Bt0572_2"/>
    <property type="match status" value="1"/>
</dbReference>
<dbReference type="InterPro" id="IPR045865">
    <property type="entry name" value="ACT-like_dom_sf"/>
</dbReference>
<sequence length="145" mass="15788">MHVKQISIFLENKSGRLAEVTKLLGSNNIDISALSIADTTDYGVLRLIVNKPEEAERILKENDFAVSTTNVIAIAVADKPGGLSEALCILRDAGLDIEYMYAFVGKAVNEAMVILRVDDPHTEEAIKLLTESGIKVLPSSDVYKL</sequence>
<dbReference type="EMBL" id="NIOJ01000058">
    <property type="protein sequence ID" value="PNT95838.1"/>
    <property type="molecule type" value="Genomic_DNA"/>
</dbReference>
<feature type="domain" description="ACT" evidence="1">
    <location>
        <begin position="5"/>
        <end position="76"/>
    </location>
</feature>
<reference evidence="2 3" key="1">
    <citation type="submission" date="2017-06" db="EMBL/GenBank/DDBJ databases">
        <title>Investigating the central metabolism of Clostridium thermosuccinogenes.</title>
        <authorList>
            <person name="Koendjbiharie J.G."/>
            <person name="van Kranenburg R."/>
        </authorList>
    </citation>
    <scope>NUCLEOTIDE SEQUENCE [LARGE SCALE GENOMIC DNA]</scope>
    <source>
        <strain evidence="2 3">DSM 5806</strain>
    </source>
</reference>
<evidence type="ECO:0000259" key="1">
    <source>
        <dbReference type="PROSITE" id="PS51671"/>
    </source>
</evidence>
<dbReference type="KEGG" id="cthd:CDO33_07380"/>
<dbReference type="SUPFAM" id="SSF55021">
    <property type="entry name" value="ACT-like"/>
    <property type="match status" value="2"/>
</dbReference>
<dbReference type="Gene3D" id="3.30.2130.10">
    <property type="entry name" value="VC0802-like"/>
    <property type="match status" value="1"/>
</dbReference>
<dbReference type="PANTHER" id="PTHR40099:SF1">
    <property type="entry name" value="ACETOLACTATE SYNTHASE, SMALL SUBUNIT"/>
    <property type="match status" value="1"/>
</dbReference>
<accession>A0A2K2F8H8</accession>
<dbReference type="InterPro" id="IPR045739">
    <property type="entry name" value="ACT_dom_pair"/>
</dbReference>
<comment type="caution">
    <text evidence="2">The sequence shown here is derived from an EMBL/GenBank/DDBJ whole genome shotgun (WGS) entry which is preliminary data.</text>
</comment>
<evidence type="ECO:0000313" key="3">
    <source>
        <dbReference type="Proteomes" id="UP000236151"/>
    </source>
</evidence>
<dbReference type="AlphaFoldDB" id="A0A2K2F8H8"/>
<dbReference type="PROSITE" id="PS51671">
    <property type="entry name" value="ACT"/>
    <property type="match status" value="1"/>
</dbReference>
<name>A0A2K2F8H8_9CLOT</name>
<dbReference type="Pfam" id="PF19571">
    <property type="entry name" value="ACT_8"/>
    <property type="match status" value="1"/>
</dbReference>
<dbReference type="CDD" id="cd04908">
    <property type="entry name" value="ACT_Bt0572_1"/>
    <property type="match status" value="1"/>
</dbReference>
<dbReference type="RefSeq" id="WP_103082802.1">
    <property type="nucleotide sequence ID" value="NZ_CP021850.1"/>
</dbReference>
<protein>
    <submittedName>
        <fullName evidence="2">Acetolactate synthase</fullName>
    </submittedName>
</protein>
<keyword evidence="3" id="KW-1185">Reference proteome</keyword>
<evidence type="ECO:0000313" key="2">
    <source>
        <dbReference type="EMBL" id="PNT95838.1"/>
    </source>
</evidence>
<organism evidence="2 3">
    <name type="scientific">Clostridium thermosuccinogenes</name>
    <dbReference type="NCBI Taxonomy" id="84032"/>
    <lineage>
        <taxon>Bacteria</taxon>
        <taxon>Bacillati</taxon>
        <taxon>Bacillota</taxon>
        <taxon>Clostridia</taxon>
        <taxon>Eubacteriales</taxon>
        <taxon>Clostridiaceae</taxon>
        <taxon>Clostridium</taxon>
    </lineage>
</organism>
<proteinExistence type="predicted"/>
<dbReference type="InterPro" id="IPR002912">
    <property type="entry name" value="ACT_dom"/>
</dbReference>
<dbReference type="PANTHER" id="PTHR40099">
    <property type="entry name" value="ACETOLACTATE SYNTHASE, SMALL SUBUNIT"/>
    <property type="match status" value="1"/>
</dbReference>
<dbReference type="OrthoDB" id="9790662at2"/>